<dbReference type="PANTHER" id="PTHR30576:SF0">
    <property type="entry name" value="UNDECAPRENYL-PHOSPHATE N-ACETYLGALACTOSAMINYL 1-PHOSPHATE TRANSFERASE-RELATED"/>
    <property type="match status" value="1"/>
</dbReference>
<evidence type="ECO:0000313" key="6">
    <source>
        <dbReference type="Proteomes" id="UP000198922"/>
    </source>
</evidence>
<keyword evidence="5" id="KW-0808">Transferase</keyword>
<protein>
    <submittedName>
        <fullName evidence="5">Sugar transferase involved in LPS biosynthesis (Colanic, teichoic acid)</fullName>
    </submittedName>
</protein>
<comment type="similarity">
    <text evidence="1">Belongs to the bacterial sugar transferase family.</text>
</comment>
<feature type="transmembrane region" description="Helical" evidence="3">
    <location>
        <begin position="68"/>
        <end position="92"/>
    </location>
</feature>
<feature type="domain" description="Bacterial sugar transferase" evidence="4">
    <location>
        <begin position="63"/>
        <end position="258"/>
    </location>
</feature>
<dbReference type="EMBL" id="FNAT01000007">
    <property type="protein sequence ID" value="SDF09442.1"/>
    <property type="molecule type" value="Genomic_DNA"/>
</dbReference>
<reference evidence="6" key="1">
    <citation type="submission" date="2016-10" db="EMBL/GenBank/DDBJ databases">
        <authorList>
            <person name="Varghese N."/>
            <person name="Submissions S."/>
        </authorList>
    </citation>
    <scope>NUCLEOTIDE SEQUENCE [LARGE SCALE GENOMIC DNA]</scope>
    <source>
        <strain evidence="6">DSM 21424</strain>
    </source>
</reference>
<name>A0A1G7I9S4_9RHOB</name>
<dbReference type="AlphaFoldDB" id="A0A1G7I9S4"/>
<dbReference type="GO" id="GO:0016780">
    <property type="term" value="F:phosphotransferase activity, for other substituted phosphate groups"/>
    <property type="evidence" value="ECO:0007669"/>
    <property type="project" value="TreeGrafter"/>
</dbReference>
<sequence length="277" mass="31014">MTSVTEAAWDDAQAIGAAPTAPAARTAIAAEQTTAPPGPVTGPVAAVIPGTRTRPEGGMTLAKRMLDVTLALVLLALLWPVMIGLVLLLLVVEGRPIFFLHDRMSTPTRSFKLVKFRTMRCHGEAGGVTGGDKAGRISRLQRLLRRSRADELPQLWNVLRGDISLVGPRPPMPYYVEAFPALYAEVLKSRPGITGLATLRFHAHEEAILATCTSPEITDHVYRRRCVHRKARLDLIYQRRRTVWMDLRLIAETALNVVRPRRRRRKWSRQNRRDRAL</sequence>
<evidence type="ECO:0000256" key="1">
    <source>
        <dbReference type="ARBA" id="ARBA00006464"/>
    </source>
</evidence>
<dbReference type="PANTHER" id="PTHR30576">
    <property type="entry name" value="COLANIC BIOSYNTHESIS UDP-GLUCOSE LIPID CARRIER TRANSFERASE"/>
    <property type="match status" value="1"/>
</dbReference>
<keyword evidence="6" id="KW-1185">Reference proteome</keyword>
<evidence type="ECO:0000259" key="4">
    <source>
        <dbReference type="Pfam" id="PF02397"/>
    </source>
</evidence>
<dbReference type="Proteomes" id="UP000198922">
    <property type="component" value="Unassembled WGS sequence"/>
</dbReference>
<evidence type="ECO:0000256" key="2">
    <source>
        <dbReference type="ARBA" id="ARBA00023169"/>
    </source>
</evidence>
<organism evidence="5 6">
    <name type="scientific">Limimaricola pyoseonensis</name>
    <dbReference type="NCBI Taxonomy" id="521013"/>
    <lineage>
        <taxon>Bacteria</taxon>
        <taxon>Pseudomonadati</taxon>
        <taxon>Pseudomonadota</taxon>
        <taxon>Alphaproteobacteria</taxon>
        <taxon>Rhodobacterales</taxon>
        <taxon>Paracoccaceae</taxon>
        <taxon>Limimaricola</taxon>
    </lineage>
</organism>
<accession>A0A1G7I9S4</accession>
<proteinExistence type="inferred from homology"/>
<evidence type="ECO:0000256" key="3">
    <source>
        <dbReference type="SAM" id="Phobius"/>
    </source>
</evidence>
<dbReference type="GO" id="GO:0000271">
    <property type="term" value="P:polysaccharide biosynthetic process"/>
    <property type="evidence" value="ECO:0007669"/>
    <property type="project" value="UniProtKB-KW"/>
</dbReference>
<evidence type="ECO:0000313" key="5">
    <source>
        <dbReference type="EMBL" id="SDF09442.1"/>
    </source>
</evidence>
<keyword evidence="3" id="KW-0812">Transmembrane</keyword>
<gene>
    <name evidence="5" type="ORF">SAMN04488567_3379</name>
</gene>
<dbReference type="InterPro" id="IPR003362">
    <property type="entry name" value="Bact_transf"/>
</dbReference>
<keyword evidence="3" id="KW-0472">Membrane</keyword>
<keyword evidence="2" id="KW-0270">Exopolysaccharide synthesis</keyword>
<keyword evidence="3" id="KW-1133">Transmembrane helix</keyword>
<dbReference type="STRING" id="521013.SAMN04488567_3379"/>
<dbReference type="Pfam" id="PF02397">
    <property type="entry name" value="Bac_transf"/>
    <property type="match status" value="1"/>
</dbReference>